<comment type="caution">
    <text evidence="1">The sequence shown here is derived from an EMBL/GenBank/DDBJ whole genome shotgun (WGS) entry which is preliminary data.</text>
</comment>
<proteinExistence type="predicted"/>
<evidence type="ECO:0000313" key="2">
    <source>
        <dbReference type="Proteomes" id="UP000625711"/>
    </source>
</evidence>
<gene>
    <name evidence="1" type="ORF">GWI33_007470</name>
</gene>
<sequence>MNQQGEVVLKPDPVVFYNEPLMLCMSQNMKNECTFLFKSNNNDVIPQRALLFGPNNYHQPSSQDKNNNTTDEDCHLPFPESCNITRTDISELKNITDDQPDFVDVNNLTFLHNDPGKTDVEESIVVSDDENDVIFVKEYKRTDTRLSSCNRSSPIDDGIRRNPVRKARSLKSTRHLHHEHLLEEDFDVLDQFDEDNLVLLKNKLPASCATSSNAIYKEWPINAYERPEFDPRTRKIEPFDLSIRQIKNQQEKKKCYLETVPKPKKKPKKKYFIRKRRMIKPEKKVAVIELKETIATTFDLVCDFFKANLEDNTKERSAFFNKGLYDLCKFQTSLFSLVNDFGEDEIRQCLGNILHESS</sequence>
<organism evidence="1 2">
    <name type="scientific">Rhynchophorus ferrugineus</name>
    <name type="common">Red palm weevil</name>
    <name type="synonym">Curculio ferrugineus</name>
    <dbReference type="NCBI Taxonomy" id="354439"/>
    <lineage>
        <taxon>Eukaryota</taxon>
        <taxon>Metazoa</taxon>
        <taxon>Ecdysozoa</taxon>
        <taxon>Arthropoda</taxon>
        <taxon>Hexapoda</taxon>
        <taxon>Insecta</taxon>
        <taxon>Pterygota</taxon>
        <taxon>Neoptera</taxon>
        <taxon>Endopterygota</taxon>
        <taxon>Coleoptera</taxon>
        <taxon>Polyphaga</taxon>
        <taxon>Cucujiformia</taxon>
        <taxon>Curculionidae</taxon>
        <taxon>Dryophthorinae</taxon>
        <taxon>Rhynchophorus</taxon>
    </lineage>
</organism>
<accession>A0A834IIU4</accession>
<protein>
    <submittedName>
        <fullName evidence="1">Uncharacterized protein</fullName>
    </submittedName>
</protein>
<reference evidence="1" key="1">
    <citation type="submission" date="2020-08" db="EMBL/GenBank/DDBJ databases">
        <title>Genome sequencing and assembly of the red palm weevil Rhynchophorus ferrugineus.</title>
        <authorList>
            <person name="Dias G.B."/>
            <person name="Bergman C.M."/>
            <person name="Manee M."/>
        </authorList>
    </citation>
    <scope>NUCLEOTIDE SEQUENCE</scope>
    <source>
        <strain evidence="1">AA-2017</strain>
        <tissue evidence="1">Whole larva</tissue>
    </source>
</reference>
<dbReference type="OrthoDB" id="6777410at2759"/>
<name>A0A834IIU4_RHYFE</name>
<evidence type="ECO:0000313" key="1">
    <source>
        <dbReference type="EMBL" id="KAF7279273.1"/>
    </source>
</evidence>
<dbReference type="AlphaFoldDB" id="A0A834IIU4"/>
<dbReference type="Proteomes" id="UP000625711">
    <property type="component" value="Unassembled WGS sequence"/>
</dbReference>
<keyword evidence="2" id="KW-1185">Reference proteome</keyword>
<dbReference type="EMBL" id="JAACXV010000371">
    <property type="protein sequence ID" value="KAF7279273.1"/>
    <property type="molecule type" value="Genomic_DNA"/>
</dbReference>